<feature type="signal peptide" evidence="3">
    <location>
        <begin position="1"/>
        <end position="28"/>
    </location>
</feature>
<proteinExistence type="inferred from homology"/>
<dbReference type="EMBL" id="KQ090200">
    <property type="protein sequence ID" value="KMS99803.1"/>
    <property type="molecule type" value="Genomic_DNA"/>
</dbReference>
<feature type="chain" id="PRO_5005294575" description="Non-specific lipid-transfer protein" evidence="3">
    <location>
        <begin position="29"/>
        <end position="119"/>
    </location>
</feature>
<dbReference type="GO" id="GO:0008289">
    <property type="term" value="F:lipid binding"/>
    <property type="evidence" value="ECO:0007669"/>
    <property type="project" value="UniProtKB-KW"/>
</dbReference>
<dbReference type="InterPro" id="IPR036312">
    <property type="entry name" value="Bifun_inhib/LTP/seed_sf"/>
</dbReference>
<dbReference type="SMART" id="SM00499">
    <property type="entry name" value="AAI"/>
    <property type="match status" value="1"/>
</dbReference>
<dbReference type="Gramene" id="KMS99803">
    <property type="protein sequence ID" value="KMS99803"/>
    <property type="gene ID" value="BVRB_1g020560"/>
</dbReference>
<dbReference type="OrthoDB" id="1890443at2759"/>
<comment type="function">
    <text evidence="2">Plant non-specific lipid-transfer proteins transfer phospholipids as well as galactolipids across membranes. May play a role in wax or cutin deposition in the cell walls of expanding epidermal cells and certain secretory tissues.</text>
</comment>
<dbReference type="SUPFAM" id="SSF47699">
    <property type="entry name" value="Bifunctional inhibitor/lipid-transfer protein/seed storage 2S albumin"/>
    <property type="match status" value="1"/>
</dbReference>
<evidence type="ECO:0000313" key="6">
    <source>
        <dbReference type="Proteomes" id="UP000035740"/>
    </source>
</evidence>
<organism evidence="5 6">
    <name type="scientific">Beta vulgaris subsp. vulgaris</name>
    <name type="common">Beet</name>
    <dbReference type="NCBI Taxonomy" id="3555"/>
    <lineage>
        <taxon>Eukaryota</taxon>
        <taxon>Viridiplantae</taxon>
        <taxon>Streptophyta</taxon>
        <taxon>Embryophyta</taxon>
        <taxon>Tracheophyta</taxon>
        <taxon>Spermatophyta</taxon>
        <taxon>Magnoliopsida</taxon>
        <taxon>eudicotyledons</taxon>
        <taxon>Gunneridae</taxon>
        <taxon>Pentapetalae</taxon>
        <taxon>Caryophyllales</taxon>
        <taxon>Chenopodiaceae</taxon>
        <taxon>Betoideae</taxon>
        <taxon>Beta</taxon>
    </lineage>
</organism>
<evidence type="ECO:0000256" key="2">
    <source>
        <dbReference type="RuleBase" id="RU000628"/>
    </source>
</evidence>
<dbReference type="eggNOG" id="ENOG502S6F2">
    <property type="taxonomic scope" value="Eukaryota"/>
</dbReference>
<reference evidence="5 6" key="1">
    <citation type="journal article" date="2014" name="Nature">
        <title>The genome of the recently domesticated crop plant sugar beet (Beta vulgaris).</title>
        <authorList>
            <person name="Dohm J.C."/>
            <person name="Minoche A.E."/>
            <person name="Holtgrawe D."/>
            <person name="Capella-Gutierrez S."/>
            <person name="Zakrzewski F."/>
            <person name="Tafer H."/>
            <person name="Rupp O."/>
            <person name="Sorensen T.R."/>
            <person name="Stracke R."/>
            <person name="Reinhardt R."/>
            <person name="Goesmann A."/>
            <person name="Kraft T."/>
            <person name="Schulz B."/>
            <person name="Stadler P.F."/>
            <person name="Schmidt T."/>
            <person name="Gabaldon T."/>
            <person name="Lehrach H."/>
            <person name="Weisshaar B."/>
            <person name="Himmelbauer H."/>
        </authorList>
    </citation>
    <scope>NUCLEOTIDE SEQUENCE [LARGE SCALE GENOMIC DNA]</scope>
    <source>
        <tissue evidence="5">Taproot</tissue>
    </source>
</reference>
<dbReference type="PANTHER" id="PTHR33076">
    <property type="entry name" value="NON-SPECIFIC LIPID-TRANSFER PROTEIN 2-RELATED"/>
    <property type="match status" value="1"/>
</dbReference>
<dbReference type="AlphaFoldDB" id="A0A0J8BII0"/>
<dbReference type="GO" id="GO:0006869">
    <property type="term" value="P:lipid transport"/>
    <property type="evidence" value="ECO:0007669"/>
    <property type="project" value="InterPro"/>
</dbReference>
<dbReference type="Gene3D" id="1.10.110.10">
    <property type="entry name" value="Plant lipid-transfer and hydrophobic proteins"/>
    <property type="match status" value="1"/>
</dbReference>
<name>A0A0J8BII0_BETVV</name>
<keyword evidence="6" id="KW-1185">Reference proteome</keyword>
<feature type="domain" description="Bifunctional inhibitor/plant lipid transfer protein/seed storage helical" evidence="4">
    <location>
        <begin position="31"/>
        <end position="114"/>
    </location>
</feature>
<dbReference type="KEGG" id="bvg:104905600"/>
<protein>
    <recommendedName>
        <fullName evidence="2">Non-specific lipid-transfer protein</fullName>
    </recommendedName>
</protein>
<evidence type="ECO:0000259" key="4">
    <source>
        <dbReference type="SMART" id="SM00499"/>
    </source>
</evidence>
<keyword evidence="3" id="KW-0732">Signal</keyword>
<gene>
    <name evidence="5" type="ORF">BVRB_1g020560</name>
</gene>
<dbReference type="InterPro" id="IPR000528">
    <property type="entry name" value="Plant_nsLTP"/>
</dbReference>
<dbReference type="PRINTS" id="PR00382">
    <property type="entry name" value="LIPIDTRNSFER"/>
</dbReference>
<keyword evidence="2" id="KW-0446">Lipid-binding</keyword>
<keyword evidence="2" id="KW-0813">Transport</keyword>
<dbReference type="Proteomes" id="UP000035740">
    <property type="component" value="Unassembled WGS sequence"/>
</dbReference>
<comment type="similarity">
    <text evidence="1 2">Belongs to the plant LTP family.</text>
</comment>
<dbReference type="Pfam" id="PF00234">
    <property type="entry name" value="Tryp_alpha_amyl"/>
    <property type="match status" value="1"/>
</dbReference>
<sequence>MASSAVLTKLVGLIFITMLVVAPHAAQALTCGQVLNMVMPCLGYLKNGGSIPATCCGGVKNLASSAKTKPDRQQACKCLKPAAKSYGINYDRANKLPSACGVDYKINISPTIDCSTVKY</sequence>
<evidence type="ECO:0000256" key="3">
    <source>
        <dbReference type="SAM" id="SignalP"/>
    </source>
</evidence>
<evidence type="ECO:0000256" key="1">
    <source>
        <dbReference type="ARBA" id="ARBA00009748"/>
    </source>
</evidence>
<evidence type="ECO:0000313" key="5">
    <source>
        <dbReference type="EMBL" id="KMS99803.1"/>
    </source>
</evidence>
<accession>A0A0J8BII0</accession>
<dbReference type="InterPro" id="IPR016140">
    <property type="entry name" value="Bifunc_inhib/LTP/seed_store"/>
</dbReference>
<dbReference type="OMA" id="STNCCNG"/>
<dbReference type="CDD" id="cd01960">
    <property type="entry name" value="nsLTP1"/>
    <property type="match status" value="1"/>
</dbReference>